<dbReference type="PANTHER" id="PTHR43420">
    <property type="entry name" value="ACETYLTRANSFERASE"/>
    <property type="match status" value="1"/>
</dbReference>
<accession>A0A841GRG3</accession>
<evidence type="ECO:0000259" key="3">
    <source>
        <dbReference type="PROSITE" id="PS51186"/>
    </source>
</evidence>
<evidence type="ECO:0000313" key="5">
    <source>
        <dbReference type="Proteomes" id="UP000555828"/>
    </source>
</evidence>
<evidence type="ECO:0000313" key="4">
    <source>
        <dbReference type="EMBL" id="MBB6062088.1"/>
    </source>
</evidence>
<dbReference type="InterPro" id="IPR000182">
    <property type="entry name" value="GNAT_dom"/>
</dbReference>
<dbReference type="GO" id="GO:0016747">
    <property type="term" value="F:acyltransferase activity, transferring groups other than amino-acyl groups"/>
    <property type="evidence" value="ECO:0007669"/>
    <property type="project" value="InterPro"/>
</dbReference>
<dbReference type="AlphaFoldDB" id="A0A841GRG3"/>
<dbReference type="GO" id="GO:0005840">
    <property type="term" value="C:ribosome"/>
    <property type="evidence" value="ECO:0007669"/>
    <property type="project" value="UniProtKB-KW"/>
</dbReference>
<dbReference type="Gene3D" id="3.40.630.30">
    <property type="match status" value="1"/>
</dbReference>
<feature type="domain" description="N-acetyltransferase" evidence="3">
    <location>
        <begin position="3"/>
        <end position="150"/>
    </location>
</feature>
<organism evidence="4 5">
    <name type="scientific">Thermosipho japonicus</name>
    <dbReference type="NCBI Taxonomy" id="90323"/>
    <lineage>
        <taxon>Bacteria</taxon>
        <taxon>Thermotogati</taxon>
        <taxon>Thermotogota</taxon>
        <taxon>Thermotogae</taxon>
        <taxon>Thermotogales</taxon>
        <taxon>Fervidobacteriaceae</taxon>
        <taxon>Thermosipho</taxon>
    </lineage>
</organism>
<gene>
    <name evidence="4" type="ORF">HNP65_000510</name>
</gene>
<dbReference type="PROSITE" id="PS51186">
    <property type="entry name" value="GNAT"/>
    <property type="match status" value="1"/>
</dbReference>
<dbReference type="SUPFAM" id="SSF55729">
    <property type="entry name" value="Acyl-CoA N-acyltransferases (Nat)"/>
    <property type="match status" value="1"/>
</dbReference>
<dbReference type="InterPro" id="IPR016181">
    <property type="entry name" value="Acyl_CoA_acyltransferase"/>
</dbReference>
<dbReference type="EMBL" id="JACHEX010000001">
    <property type="protein sequence ID" value="MBB6062088.1"/>
    <property type="molecule type" value="Genomic_DNA"/>
</dbReference>
<evidence type="ECO:0000256" key="2">
    <source>
        <dbReference type="ARBA" id="ARBA00023315"/>
    </source>
</evidence>
<reference evidence="4 5" key="1">
    <citation type="submission" date="2020-08" db="EMBL/GenBank/DDBJ databases">
        <title>Genomic Encyclopedia of Type Strains, Phase IV (KMG-IV): sequencing the most valuable type-strain genomes for metagenomic binning, comparative biology and taxonomic classification.</title>
        <authorList>
            <person name="Goeker M."/>
        </authorList>
    </citation>
    <scope>NUCLEOTIDE SEQUENCE [LARGE SCALE GENOMIC DNA]</scope>
    <source>
        <strain evidence="4 5">DSM 13481</strain>
    </source>
</reference>
<evidence type="ECO:0000256" key="1">
    <source>
        <dbReference type="ARBA" id="ARBA00022679"/>
    </source>
</evidence>
<sequence>MNLKILTLNEYSLIDFVNLVNKVFEDYTVPVNWNVINFQLDARENSISLEDSFIFFKGEKPVGFIVNSIRRDRARIDAMGVVKEERGTGTASFILEHATNYLKWKGIKKILLEVITKDKRAYRFYEKHGFREKRKLHLLVNKDLKTENIEYRAIKVEPRYVYTLSLNLEISGRTTNWQREPITLLLADGRYNYVKLVHNGKEGYLVWGKNEDKSTYIVDLGTKHNNEWEIFAKIAVDYLVRETNCKIISATSVPENDPLYSALKSAGFTSLIEQSEMYKNIH</sequence>
<comment type="caution">
    <text evidence="4">The sequence shown here is derived from an EMBL/GenBank/DDBJ whole genome shotgun (WGS) entry which is preliminary data.</text>
</comment>
<dbReference type="PANTHER" id="PTHR43420:SF47">
    <property type="entry name" value="N-ACETYLTRANSFERASE DOMAIN-CONTAINING PROTEIN"/>
    <property type="match status" value="1"/>
</dbReference>
<keyword evidence="1" id="KW-0808">Transferase</keyword>
<dbReference type="RefSeq" id="WP_184618813.1">
    <property type="nucleotide sequence ID" value="NZ_JACHEX010000001.1"/>
</dbReference>
<keyword evidence="5" id="KW-1185">Reference proteome</keyword>
<dbReference type="Pfam" id="PF00583">
    <property type="entry name" value="Acetyltransf_1"/>
    <property type="match status" value="1"/>
</dbReference>
<keyword evidence="4" id="KW-0689">Ribosomal protein</keyword>
<keyword evidence="2" id="KW-0012">Acyltransferase</keyword>
<dbReference type="Proteomes" id="UP000555828">
    <property type="component" value="Unassembled WGS sequence"/>
</dbReference>
<proteinExistence type="predicted"/>
<dbReference type="InterPro" id="IPR050680">
    <property type="entry name" value="YpeA/RimI_acetyltransf"/>
</dbReference>
<keyword evidence="4" id="KW-0687">Ribonucleoprotein</keyword>
<protein>
    <submittedName>
        <fullName evidence="4">Ribosomal protein S18 acetylase RimI-like enzyme</fullName>
    </submittedName>
</protein>
<name>A0A841GRG3_9BACT</name>